<accession>A0AA88R9P0</accession>
<dbReference type="Pfam" id="PF04195">
    <property type="entry name" value="Transposase_28"/>
    <property type="match status" value="1"/>
</dbReference>
<dbReference type="PANTHER" id="PTHR31099">
    <property type="entry name" value="OS06G0165300 PROTEIN"/>
    <property type="match status" value="1"/>
</dbReference>
<dbReference type="EMBL" id="JAVXUO010002262">
    <property type="protein sequence ID" value="KAK2974951.1"/>
    <property type="molecule type" value="Genomic_DNA"/>
</dbReference>
<dbReference type="InterPro" id="IPR007321">
    <property type="entry name" value="Transposase_28"/>
</dbReference>
<protein>
    <recommendedName>
        <fullName evidence="3">Transposase (putative) gypsy type domain-containing protein</fullName>
    </recommendedName>
</protein>
<evidence type="ECO:0000256" key="2">
    <source>
        <dbReference type="SAM" id="MobiDB-lite"/>
    </source>
</evidence>
<sequence>MKFTRSICDMASCTCISGYVKDQAEDKAYPKPWYTADEKSSWYARLPGLGEPANYGIKFETGVYEEQVKSGYRLPLHPFALRFFEHYRMAPGQLVPNGWRKLAGLIYLVQTSGYKPDVTYFMRVFFEVCFVKGVANCPGWYYIHSRQRLLKGGPKSNKGWHSRYFFIGRLDKGELLFDRVWNPFCKNFKNPGKPTPNNQTKHILSHIKLRGDLCIDEPLSEEQLEWAKIIPPKPIPAGLLIPPFLTIPSVSSAETVPLAKGKRKEKQPSVKLPPAPKRTRVIPSECSPRILEQVSIEDDPIFRPRWALRRDDLGMPDSQVSEQHLHHGILPRDKEVFQNQTHETFACSFAQAAYTMYASGSEMLSRFEMARQVAADEAQLKREAVKEAQEATHRAEELSKQEEDHLAQIATLEKRLERVKRRAAEEVTKARDQGIRDFLDGNAGDEWLKKRTEDGLEIYELGFAKAKEMFVECFPDIPLDDFVLPAVMSPSGETAMPSEAGDAAASHLPGEGPSGDAPEA</sequence>
<feature type="domain" description="Transposase (putative) gypsy type" evidence="3">
    <location>
        <begin position="65"/>
        <end position="128"/>
    </location>
</feature>
<feature type="region of interest" description="Disordered" evidence="2">
    <location>
        <begin position="256"/>
        <end position="279"/>
    </location>
</feature>
<evidence type="ECO:0000259" key="3">
    <source>
        <dbReference type="Pfam" id="PF04195"/>
    </source>
</evidence>
<keyword evidence="5" id="KW-1185">Reference proteome</keyword>
<dbReference type="Proteomes" id="UP001187471">
    <property type="component" value="Unassembled WGS sequence"/>
</dbReference>
<reference evidence="4" key="1">
    <citation type="submission" date="2022-12" db="EMBL/GenBank/DDBJ databases">
        <title>Draft genome assemblies for two species of Escallonia (Escalloniales).</title>
        <authorList>
            <person name="Chanderbali A."/>
            <person name="Dervinis C."/>
            <person name="Anghel I."/>
            <person name="Soltis D."/>
            <person name="Soltis P."/>
            <person name="Zapata F."/>
        </authorList>
    </citation>
    <scope>NUCLEOTIDE SEQUENCE</scope>
    <source>
        <strain evidence="4">UCBG92.1500</strain>
        <tissue evidence="4">Leaf</tissue>
    </source>
</reference>
<feature type="coiled-coil region" evidence="1">
    <location>
        <begin position="381"/>
        <end position="433"/>
    </location>
</feature>
<feature type="region of interest" description="Disordered" evidence="2">
    <location>
        <begin position="490"/>
        <end position="520"/>
    </location>
</feature>
<proteinExistence type="predicted"/>
<evidence type="ECO:0000313" key="5">
    <source>
        <dbReference type="Proteomes" id="UP001187471"/>
    </source>
</evidence>
<dbReference type="AlphaFoldDB" id="A0AA88R9P0"/>
<evidence type="ECO:0000256" key="1">
    <source>
        <dbReference type="SAM" id="Coils"/>
    </source>
</evidence>
<keyword evidence="1" id="KW-0175">Coiled coil</keyword>
<name>A0AA88R9P0_9ASTE</name>
<gene>
    <name evidence="4" type="ORF">RJ640_000728</name>
</gene>
<comment type="caution">
    <text evidence="4">The sequence shown here is derived from an EMBL/GenBank/DDBJ whole genome shotgun (WGS) entry which is preliminary data.</text>
</comment>
<evidence type="ECO:0000313" key="4">
    <source>
        <dbReference type="EMBL" id="KAK2974951.1"/>
    </source>
</evidence>
<organism evidence="4 5">
    <name type="scientific">Escallonia rubra</name>
    <dbReference type="NCBI Taxonomy" id="112253"/>
    <lineage>
        <taxon>Eukaryota</taxon>
        <taxon>Viridiplantae</taxon>
        <taxon>Streptophyta</taxon>
        <taxon>Embryophyta</taxon>
        <taxon>Tracheophyta</taxon>
        <taxon>Spermatophyta</taxon>
        <taxon>Magnoliopsida</taxon>
        <taxon>eudicotyledons</taxon>
        <taxon>Gunneridae</taxon>
        <taxon>Pentapetalae</taxon>
        <taxon>asterids</taxon>
        <taxon>campanulids</taxon>
        <taxon>Escalloniales</taxon>
        <taxon>Escalloniaceae</taxon>
        <taxon>Escallonia</taxon>
    </lineage>
</organism>
<dbReference type="PANTHER" id="PTHR31099:SF28">
    <property type="entry name" value="F5J5.12"/>
    <property type="match status" value="1"/>
</dbReference>